<organism evidence="2 3">
    <name type="scientific">Lysinibacillus xylanilyticus</name>
    <dbReference type="NCBI Taxonomy" id="582475"/>
    <lineage>
        <taxon>Bacteria</taxon>
        <taxon>Bacillati</taxon>
        <taxon>Bacillota</taxon>
        <taxon>Bacilli</taxon>
        <taxon>Bacillales</taxon>
        <taxon>Bacillaceae</taxon>
        <taxon>Lysinibacillus</taxon>
    </lineage>
</organism>
<dbReference type="EMBL" id="LFXJ01000005">
    <property type="protein sequence ID" value="KMY31982.1"/>
    <property type="molecule type" value="Genomic_DNA"/>
</dbReference>
<evidence type="ECO:0000313" key="3">
    <source>
        <dbReference type="Proteomes" id="UP000037326"/>
    </source>
</evidence>
<dbReference type="OrthoDB" id="2740422at2"/>
<name>A0A0K9FCQ1_9BACI</name>
<feature type="transmembrane region" description="Helical" evidence="1">
    <location>
        <begin position="72"/>
        <end position="94"/>
    </location>
</feature>
<sequence length="105" mass="12373">MTIVASFGELFIPIFYLYQIIFYFFFRKKEPKESSLKYYKFTCVTNFLIFCATIPVGLFIGIMATDSGEHQMISFILGFLFITGLPLLFFTWSLRDYLILQRSNK</sequence>
<keyword evidence="1" id="KW-0812">Transmembrane</keyword>
<evidence type="ECO:0000313" key="2">
    <source>
        <dbReference type="EMBL" id="KMY31982.1"/>
    </source>
</evidence>
<dbReference type="PATRIC" id="fig|582475.4.peg.966"/>
<evidence type="ECO:0000256" key="1">
    <source>
        <dbReference type="SAM" id="Phobius"/>
    </source>
</evidence>
<dbReference type="GeneID" id="96598082"/>
<dbReference type="RefSeq" id="WP_049664935.1">
    <property type="nucleotide sequence ID" value="NZ_LFXJ01000005.1"/>
</dbReference>
<reference evidence="3" key="1">
    <citation type="submission" date="2015-07" db="EMBL/GenBank/DDBJ databases">
        <authorList>
            <person name="Liu B."/>
            <person name="Wang J."/>
            <person name="Zhu Y."/>
            <person name="Liu G."/>
            <person name="Chen Q."/>
            <person name="Lan J."/>
            <person name="Che J."/>
            <person name="Ge C."/>
            <person name="Shi H."/>
            <person name="Pan Z."/>
            <person name="Liu X."/>
        </authorList>
    </citation>
    <scope>NUCLEOTIDE SEQUENCE [LARGE SCALE GENOMIC DNA]</scope>
    <source>
        <strain evidence="3">DSM 23493</strain>
    </source>
</reference>
<protein>
    <submittedName>
        <fullName evidence="2">Uncharacterized protein</fullName>
    </submittedName>
</protein>
<keyword evidence="1" id="KW-1133">Transmembrane helix</keyword>
<comment type="caution">
    <text evidence="2">The sequence shown here is derived from an EMBL/GenBank/DDBJ whole genome shotgun (WGS) entry which is preliminary data.</text>
</comment>
<proteinExistence type="predicted"/>
<feature type="transmembrane region" description="Helical" evidence="1">
    <location>
        <begin position="6"/>
        <end position="26"/>
    </location>
</feature>
<dbReference type="AlphaFoldDB" id="A0A0K9FCQ1"/>
<keyword evidence="1" id="KW-0472">Membrane</keyword>
<feature type="transmembrane region" description="Helical" evidence="1">
    <location>
        <begin position="38"/>
        <end position="60"/>
    </location>
</feature>
<gene>
    <name evidence="2" type="ORF">ACZ11_07325</name>
</gene>
<accession>A0A0K9FCQ1</accession>
<dbReference type="Proteomes" id="UP000037326">
    <property type="component" value="Unassembled WGS sequence"/>
</dbReference>